<dbReference type="Gene3D" id="1.25.40.420">
    <property type="match status" value="1"/>
</dbReference>
<comment type="pathway">
    <text evidence="1">Protein modification; protein ubiquitination.</text>
</comment>
<dbReference type="SUPFAM" id="SSF54695">
    <property type="entry name" value="POZ domain"/>
    <property type="match status" value="1"/>
</dbReference>
<dbReference type="Gene3D" id="3.30.710.10">
    <property type="entry name" value="Potassium Channel Kv1.1, Chain A"/>
    <property type="match status" value="1"/>
</dbReference>
<reference evidence="6" key="1">
    <citation type="submission" date="2019-03" db="EMBL/GenBank/DDBJ databases">
        <title>WGS assembly of Setaria viridis.</title>
        <authorList>
            <person name="Huang P."/>
            <person name="Jenkins J."/>
            <person name="Grimwood J."/>
            <person name="Barry K."/>
            <person name="Healey A."/>
            <person name="Mamidi S."/>
            <person name="Sreedasyam A."/>
            <person name="Shu S."/>
            <person name="Feldman M."/>
            <person name="Wu J."/>
            <person name="Yu Y."/>
            <person name="Chen C."/>
            <person name="Johnson J."/>
            <person name="Rokhsar D."/>
            <person name="Baxter I."/>
            <person name="Schmutz J."/>
            <person name="Brutnell T."/>
            <person name="Kellogg E."/>
        </authorList>
    </citation>
    <scope>NUCLEOTIDE SEQUENCE [LARGE SCALE GENOMIC DNA]</scope>
</reference>
<protein>
    <recommendedName>
        <fullName evidence="8">BTB domain-containing protein</fullName>
    </recommendedName>
</protein>
<gene>
    <name evidence="6" type="ORF">SEVIR_9G267400v2</name>
</gene>
<dbReference type="Pfam" id="PF22486">
    <property type="entry name" value="MATH_2"/>
    <property type="match status" value="1"/>
</dbReference>
<dbReference type="PROSITE" id="PS50097">
    <property type="entry name" value="BTB"/>
    <property type="match status" value="1"/>
</dbReference>
<dbReference type="EMBL" id="CM016560">
    <property type="protein sequence ID" value="TKV94003.1"/>
    <property type="molecule type" value="Genomic_DNA"/>
</dbReference>
<dbReference type="Gene3D" id="2.60.210.10">
    <property type="entry name" value="Apoptosis, Tumor Necrosis Factor Receptor Associated Protein 2, Chain A"/>
    <property type="match status" value="1"/>
</dbReference>
<feature type="domain" description="MATH" evidence="5">
    <location>
        <begin position="27"/>
        <end position="164"/>
    </location>
</feature>
<sequence>MSSTADGGGRKRSRSASAIVANTATGHPHHILRIDGYSRTKGIPTSACIKSRPFIVGGHCWHIDYHPNGHNRDTKDYISLFLLLNEAAPSSTAKEVRAQQRFRFVGEVAAEEEDGEEPPAVVAGGGGEQLREPPQVGNGRFVRREDLEKSEHLKNNSFAIRCDVIVINEFRTEDDEAATFVPVHPPDLRRHLDDLLRTGKGTDVVFEFGGDLFTVYRCVLATWSPVFAMEFFGAMKERQSGVVLIRIDDIDAQVFNALLHFIYTDLFSEMSEDGGEEEEDVMAQYLLVAADRYNLHRLKLICEYKLCKYIDVSTMAIILALAEQHHCYGLKKACFCFLSSPANLKVVVASDNSFDHLSKSCPSVMKELIVMLGTLLE</sequence>
<evidence type="ECO:0000256" key="1">
    <source>
        <dbReference type="ARBA" id="ARBA00004906"/>
    </source>
</evidence>
<dbReference type="PANTHER" id="PTHR26379:SF274">
    <property type="entry name" value="SPECKLE-TYPE POZ PROTEIN"/>
    <property type="match status" value="1"/>
</dbReference>
<name>A0A4U6T0H4_SETVI</name>
<dbReference type="Pfam" id="PF24570">
    <property type="entry name" value="BACK_BPM_SPOP"/>
    <property type="match status" value="1"/>
</dbReference>
<feature type="region of interest" description="Disordered" evidence="3">
    <location>
        <begin position="110"/>
        <end position="139"/>
    </location>
</feature>
<evidence type="ECO:0000256" key="3">
    <source>
        <dbReference type="SAM" id="MobiDB-lite"/>
    </source>
</evidence>
<dbReference type="InterPro" id="IPR045005">
    <property type="entry name" value="BPM1-6"/>
</dbReference>
<dbReference type="PANTHER" id="PTHR26379">
    <property type="entry name" value="BTB/POZ AND MATH DOMAIN-CONTAINING PROTEIN 1"/>
    <property type="match status" value="1"/>
</dbReference>
<dbReference type="InterPro" id="IPR000210">
    <property type="entry name" value="BTB/POZ_dom"/>
</dbReference>
<dbReference type="SUPFAM" id="SSF49599">
    <property type="entry name" value="TRAF domain-like"/>
    <property type="match status" value="1"/>
</dbReference>
<dbReference type="AlphaFoldDB" id="A0A4U6T0H4"/>
<evidence type="ECO:0000259" key="4">
    <source>
        <dbReference type="PROSITE" id="PS50097"/>
    </source>
</evidence>
<keyword evidence="7" id="KW-1185">Reference proteome</keyword>
<dbReference type="InterPro" id="IPR008974">
    <property type="entry name" value="TRAF-like"/>
</dbReference>
<organism evidence="6 7">
    <name type="scientific">Setaria viridis</name>
    <name type="common">Green bristlegrass</name>
    <name type="synonym">Setaria italica subsp. viridis</name>
    <dbReference type="NCBI Taxonomy" id="4556"/>
    <lineage>
        <taxon>Eukaryota</taxon>
        <taxon>Viridiplantae</taxon>
        <taxon>Streptophyta</taxon>
        <taxon>Embryophyta</taxon>
        <taxon>Tracheophyta</taxon>
        <taxon>Spermatophyta</taxon>
        <taxon>Magnoliopsida</taxon>
        <taxon>Liliopsida</taxon>
        <taxon>Poales</taxon>
        <taxon>Poaceae</taxon>
        <taxon>PACMAD clade</taxon>
        <taxon>Panicoideae</taxon>
        <taxon>Panicodae</taxon>
        <taxon>Paniceae</taxon>
        <taxon>Cenchrinae</taxon>
        <taxon>Setaria</taxon>
    </lineage>
</organism>
<dbReference type="PROSITE" id="PS50144">
    <property type="entry name" value="MATH"/>
    <property type="match status" value="1"/>
</dbReference>
<dbReference type="InterPro" id="IPR056423">
    <property type="entry name" value="BACK_BPM_SPOP"/>
</dbReference>
<evidence type="ECO:0000259" key="5">
    <source>
        <dbReference type="PROSITE" id="PS50144"/>
    </source>
</evidence>
<evidence type="ECO:0000313" key="6">
    <source>
        <dbReference type="EMBL" id="TKV94003.1"/>
    </source>
</evidence>
<comment type="similarity">
    <text evidence="2">Belongs to the Tdpoz family.</text>
</comment>
<dbReference type="Proteomes" id="UP000298652">
    <property type="component" value="Chromosome 9"/>
</dbReference>
<dbReference type="OMA" id="WGIATFI"/>
<evidence type="ECO:0000256" key="2">
    <source>
        <dbReference type="ARBA" id="ARBA00010846"/>
    </source>
</evidence>
<dbReference type="CDD" id="cd00121">
    <property type="entry name" value="MATH"/>
    <property type="match status" value="1"/>
</dbReference>
<dbReference type="InterPro" id="IPR011333">
    <property type="entry name" value="SKP1/BTB/POZ_sf"/>
</dbReference>
<dbReference type="Pfam" id="PF00651">
    <property type="entry name" value="BTB"/>
    <property type="match status" value="1"/>
</dbReference>
<evidence type="ECO:0000313" key="7">
    <source>
        <dbReference type="Proteomes" id="UP000298652"/>
    </source>
</evidence>
<proteinExistence type="inferred from homology"/>
<dbReference type="GO" id="GO:0016567">
    <property type="term" value="P:protein ubiquitination"/>
    <property type="evidence" value="ECO:0007669"/>
    <property type="project" value="InterPro"/>
</dbReference>
<dbReference type="Gramene" id="TKV94003">
    <property type="protein sequence ID" value="TKV94003"/>
    <property type="gene ID" value="SEVIR_9G267400v2"/>
</dbReference>
<accession>A0A4U6T0H4</accession>
<dbReference type="SMART" id="SM00225">
    <property type="entry name" value="BTB"/>
    <property type="match status" value="1"/>
</dbReference>
<dbReference type="InterPro" id="IPR002083">
    <property type="entry name" value="MATH/TRAF_dom"/>
</dbReference>
<evidence type="ECO:0008006" key="8">
    <source>
        <dbReference type="Google" id="ProtNLM"/>
    </source>
</evidence>
<feature type="domain" description="BTB" evidence="4">
    <location>
        <begin position="202"/>
        <end position="265"/>
    </location>
</feature>